<keyword evidence="4 11" id="KW-0547">Nucleotide-binding</keyword>
<evidence type="ECO:0000259" key="13">
    <source>
        <dbReference type="Pfam" id="PF22421"/>
    </source>
</evidence>
<keyword evidence="7 11" id="KW-0648">Protein biosynthesis</keyword>
<dbReference type="GO" id="GO:0004831">
    <property type="term" value="F:tyrosine-tRNA ligase activity"/>
    <property type="evidence" value="ECO:0007669"/>
    <property type="project" value="UniProtKB-UniRule"/>
</dbReference>
<dbReference type="GO" id="GO:0006437">
    <property type="term" value="P:tyrosyl-tRNA aminoacylation"/>
    <property type="evidence" value="ECO:0007669"/>
    <property type="project" value="UniProtKB-UniRule"/>
</dbReference>
<dbReference type="PANTHER" id="PTHR11766">
    <property type="entry name" value="TYROSYL-TRNA SYNTHETASE"/>
    <property type="match status" value="1"/>
</dbReference>
<dbReference type="Proteomes" id="UP000235122">
    <property type="component" value="Unassembled WGS sequence"/>
</dbReference>
<dbReference type="Gene3D" id="1.10.240.10">
    <property type="entry name" value="Tyrosyl-Transfer RNA Synthetase"/>
    <property type="match status" value="1"/>
</dbReference>
<evidence type="ECO:0000256" key="2">
    <source>
        <dbReference type="ARBA" id="ARBA00022490"/>
    </source>
</evidence>
<comment type="caution">
    <text evidence="14">The sequence shown here is derived from an EMBL/GenBank/DDBJ whole genome shotgun (WGS) entry which is preliminary data.</text>
</comment>
<feature type="domain" description="Tyrosine--tRNA ligase SYY-like C-terminal" evidence="13">
    <location>
        <begin position="351"/>
        <end position="427"/>
    </location>
</feature>
<feature type="binding site" evidence="11">
    <location>
        <position position="183"/>
    </location>
    <ligand>
        <name>L-tyrosine</name>
        <dbReference type="ChEBI" id="CHEBI:58315"/>
    </ligand>
</feature>
<dbReference type="InterPro" id="IPR024088">
    <property type="entry name" value="Tyr-tRNA-ligase_bac-type"/>
</dbReference>
<evidence type="ECO:0000313" key="15">
    <source>
        <dbReference type="Proteomes" id="UP000235122"/>
    </source>
</evidence>
<dbReference type="PANTHER" id="PTHR11766:SF0">
    <property type="entry name" value="TYROSINE--TRNA LIGASE, MITOCHONDRIAL"/>
    <property type="match status" value="1"/>
</dbReference>
<dbReference type="InterPro" id="IPR036986">
    <property type="entry name" value="S4_RNA-bd_sf"/>
</dbReference>
<reference evidence="14 15" key="1">
    <citation type="submission" date="2017-12" db="EMBL/GenBank/DDBJ databases">
        <title>Phylogenetic diversity of female urinary microbiome.</title>
        <authorList>
            <person name="Thomas-White K."/>
            <person name="Wolfe A.J."/>
        </authorList>
    </citation>
    <scope>NUCLEOTIDE SEQUENCE [LARGE SCALE GENOMIC DNA]</scope>
    <source>
        <strain evidence="14 15">UMB0402</strain>
    </source>
</reference>
<dbReference type="InterPro" id="IPR024107">
    <property type="entry name" value="Tyr-tRNA-ligase_bac_1"/>
</dbReference>
<dbReference type="PRINTS" id="PR01040">
    <property type="entry name" value="TRNASYNTHTYR"/>
</dbReference>
<dbReference type="GO" id="GO:0005524">
    <property type="term" value="F:ATP binding"/>
    <property type="evidence" value="ECO:0007669"/>
    <property type="project" value="UniProtKB-UniRule"/>
</dbReference>
<dbReference type="InterPro" id="IPR054608">
    <property type="entry name" value="SYY-like_C"/>
</dbReference>
<evidence type="ECO:0000256" key="5">
    <source>
        <dbReference type="ARBA" id="ARBA00022840"/>
    </source>
</evidence>
<keyword evidence="15" id="KW-1185">Reference proteome</keyword>
<dbReference type="PROSITE" id="PS50889">
    <property type="entry name" value="S4"/>
    <property type="match status" value="1"/>
</dbReference>
<dbReference type="Pfam" id="PF22421">
    <property type="entry name" value="SYY_C-terminal"/>
    <property type="match status" value="1"/>
</dbReference>
<dbReference type="InterPro" id="IPR002307">
    <property type="entry name" value="Tyr-tRNA-ligase"/>
</dbReference>
<feature type="binding site" evidence="11">
    <location>
        <position position="187"/>
    </location>
    <ligand>
        <name>L-tyrosine</name>
        <dbReference type="ChEBI" id="CHEBI:58315"/>
    </ligand>
</feature>
<dbReference type="Gene3D" id="3.10.290.10">
    <property type="entry name" value="RNA-binding S4 domain"/>
    <property type="match status" value="1"/>
</dbReference>
<comment type="subcellular location">
    <subcellularLocation>
        <location evidence="1 11">Cytoplasm</location>
    </subcellularLocation>
</comment>
<dbReference type="EMBL" id="PKKO01000002">
    <property type="protein sequence ID" value="PKY72983.1"/>
    <property type="molecule type" value="Genomic_DNA"/>
</dbReference>
<dbReference type="AlphaFoldDB" id="A0A2I1IPD8"/>
<proteinExistence type="inferred from homology"/>
<evidence type="ECO:0000256" key="8">
    <source>
        <dbReference type="ARBA" id="ARBA00023146"/>
    </source>
</evidence>
<evidence type="ECO:0000256" key="4">
    <source>
        <dbReference type="ARBA" id="ARBA00022741"/>
    </source>
</evidence>
<dbReference type="Gene3D" id="3.40.50.620">
    <property type="entry name" value="HUPs"/>
    <property type="match status" value="1"/>
</dbReference>
<comment type="function">
    <text evidence="11">Catalyzes the attachment of tyrosine to tRNA(Tyr) in a two-step reaction: tyrosine is first activated by ATP to form Tyr-AMP and then transferred to the acceptor end of tRNA(Tyr).</text>
</comment>
<dbReference type="NCBIfam" id="TIGR00234">
    <property type="entry name" value="tyrS"/>
    <property type="match status" value="1"/>
</dbReference>
<keyword evidence="6 12" id="KW-0694">RNA-binding</keyword>
<dbReference type="InterPro" id="IPR014729">
    <property type="entry name" value="Rossmann-like_a/b/a_fold"/>
</dbReference>
<feature type="binding site" evidence="11">
    <location>
        <position position="246"/>
    </location>
    <ligand>
        <name>ATP</name>
        <dbReference type="ChEBI" id="CHEBI:30616"/>
    </ligand>
</feature>
<keyword evidence="5 11" id="KW-0067">ATP-binding</keyword>
<dbReference type="GO" id="GO:0005829">
    <property type="term" value="C:cytosol"/>
    <property type="evidence" value="ECO:0007669"/>
    <property type="project" value="TreeGrafter"/>
</dbReference>
<evidence type="ECO:0000256" key="9">
    <source>
        <dbReference type="ARBA" id="ARBA00048248"/>
    </source>
</evidence>
<gene>
    <name evidence="11" type="primary">tyrS</name>
    <name evidence="14" type="ORF">CYJ19_04970</name>
</gene>
<dbReference type="InterPro" id="IPR002305">
    <property type="entry name" value="aa-tRNA-synth_Ic"/>
</dbReference>
<comment type="catalytic activity">
    <reaction evidence="9 11">
        <text>tRNA(Tyr) + L-tyrosine + ATP = L-tyrosyl-tRNA(Tyr) + AMP + diphosphate + H(+)</text>
        <dbReference type="Rhea" id="RHEA:10220"/>
        <dbReference type="Rhea" id="RHEA-COMP:9706"/>
        <dbReference type="Rhea" id="RHEA-COMP:9707"/>
        <dbReference type="ChEBI" id="CHEBI:15378"/>
        <dbReference type="ChEBI" id="CHEBI:30616"/>
        <dbReference type="ChEBI" id="CHEBI:33019"/>
        <dbReference type="ChEBI" id="CHEBI:58315"/>
        <dbReference type="ChEBI" id="CHEBI:78442"/>
        <dbReference type="ChEBI" id="CHEBI:78536"/>
        <dbReference type="ChEBI" id="CHEBI:456215"/>
        <dbReference type="EC" id="6.1.1.1"/>
    </reaction>
</comment>
<feature type="binding site" evidence="11">
    <location>
        <position position="48"/>
    </location>
    <ligand>
        <name>L-tyrosine</name>
        <dbReference type="ChEBI" id="CHEBI:58315"/>
    </ligand>
</feature>
<keyword evidence="8 11" id="KW-0030">Aminoacyl-tRNA synthetase</keyword>
<keyword evidence="2 11" id="KW-0963">Cytoplasm</keyword>
<dbReference type="GO" id="GO:0003723">
    <property type="term" value="F:RNA binding"/>
    <property type="evidence" value="ECO:0007669"/>
    <property type="project" value="UniProtKB-KW"/>
</dbReference>
<feature type="short sequence motif" description="'KMSKS' region" evidence="11">
    <location>
        <begin position="243"/>
        <end position="247"/>
    </location>
</feature>
<organism evidence="14 15">
    <name type="scientific">Winkia neuii</name>
    <dbReference type="NCBI Taxonomy" id="33007"/>
    <lineage>
        <taxon>Bacteria</taxon>
        <taxon>Bacillati</taxon>
        <taxon>Actinomycetota</taxon>
        <taxon>Actinomycetes</taxon>
        <taxon>Actinomycetales</taxon>
        <taxon>Actinomycetaceae</taxon>
        <taxon>Winkia</taxon>
    </lineage>
</organism>
<dbReference type="EC" id="6.1.1.1" evidence="11"/>
<dbReference type="GO" id="GO:0042803">
    <property type="term" value="F:protein homodimerization activity"/>
    <property type="evidence" value="ECO:0007669"/>
    <property type="project" value="UniProtKB-ARBA"/>
</dbReference>
<evidence type="ECO:0000256" key="1">
    <source>
        <dbReference type="ARBA" id="ARBA00004496"/>
    </source>
</evidence>
<comment type="subunit">
    <text evidence="11">Homodimer.</text>
</comment>
<evidence type="ECO:0000256" key="11">
    <source>
        <dbReference type="HAMAP-Rule" id="MF_02006"/>
    </source>
</evidence>
<dbReference type="FunFam" id="1.10.240.10:FF:000001">
    <property type="entry name" value="Tyrosine--tRNA ligase"/>
    <property type="match status" value="1"/>
</dbReference>
<name>A0A2I1IPD8_9ACTO</name>
<evidence type="ECO:0000256" key="10">
    <source>
        <dbReference type="ARBA" id="ARBA00060965"/>
    </source>
</evidence>
<dbReference type="SUPFAM" id="SSF52374">
    <property type="entry name" value="Nucleotidylyl transferase"/>
    <property type="match status" value="1"/>
</dbReference>
<dbReference type="HAMAP" id="MF_02006">
    <property type="entry name" value="Tyr_tRNA_synth_type1"/>
    <property type="match status" value="1"/>
</dbReference>
<dbReference type="FunFam" id="3.40.50.620:FF:000008">
    <property type="entry name" value="Tyrosine--tRNA ligase"/>
    <property type="match status" value="1"/>
</dbReference>
<dbReference type="Pfam" id="PF00579">
    <property type="entry name" value="tRNA-synt_1b"/>
    <property type="match status" value="1"/>
</dbReference>
<evidence type="ECO:0000313" key="14">
    <source>
        <dbReference type="EMBL" id="PKY72983.1"/>
    </source>
</evidence>
<dbReference type="CDD" id="cd00805">
    <property type="entry name" value="TyrRS_core"/>
    <property type="match status" value="1"/>
</dbReference>
<comment type="caution">
    <text evidence="11">Lacks conserved residue(s) required for the propagation of feature annotation.</text>
</comment>
<dbReference type="STRING" id="33007.HMPREF3198_01225"/>
<protein>
    <recommendedName>
        <fullName evidence="11">Tyrosine--tRNA ligase</fullName>
        <ecNumber evidence="11">6.1.1.1</ecNumber>
    </recommendedName>
    <alternativeName>
        <fullName evidence="11">Tyrosyl-tRNA synthetase</fullName>
        <shortName evidence="11">TyrRS</shortName>
    </alternativeName>
</protein>
<comment type="similarity">
    <text evidence="10 11">Belongs to the class-I aminoacyl-tRNA synthetase family. TyrS type 1 subfamily.</text>
</comment>
<evidence type="ECO:0000256" key="12">
    <source>
        <dbReference type="PROSITE-ProRule" id="PRU00182"/>
    </source>
</evidence>
<accession>A0A2I1IPD8</accession>
<dbReference type="SUPFAM" id="SSF55174">
    <property type="entry name" value="Alpha-L RNA-binding motif"/>
    <property type="match status" value="1"/>
</dbReference>
<evidence type="ECO:0000256" key="6">
    <source>
        <dbReference type="ARBA" id="ARBA00022884"/>
    </source>
</evidence>
<sequence>MSECVNTCREGTTVTDIIDELQWRGLIAQHTDLAELRKALAEGPVTFYCGFDPTAASLHHGHLVQVLMMRHLQNAGHKPIALVGGATGLIGDPRMKGERTLQSREVVEGWVERLRKQIAHFLSFEGDNAAVMVNNLDWTSELSAIDLLRDLGKNFRMGTMLSKDAVAKRLNSEEGISYTEFSYQVLQANDFLQLYERYGCTLETGGNDQWGNLVGGMDLIRKVHGKSVNVMTTPLITKADGTKFGKSEGGAIWLDPQMMSPYAFYQFWLTAEDADVVRFLKVFTFKSREEIEELERLTNEKPHLRAAQKALAESVTRLVHGDQATDQVLAATEALWGKGDLKAIDEKTLASATESLPATHFEVGTSSVVDLLVGTGLERGKGAARRTIKSGGAYLNNVKVEDEDRVISTSDLLSGGKVLIRKGKRNLAVATAE</sequence>
<evidence type="ECO:0000256" key="3">
    <source>
        <dbReference type="ARBA" id="ARBA00022598"/>
    </source>
</evidence>
<keyword evidence="3 11" id="KW-0436">Ligase</keyword>
<evidence type="ECO:0000256" key="7">
    <source>
        <dbReference type="ARBA" id="ARBA00022917"/>
    </source>
</evidence>